<organism evidence="2 3">
    <name type="scientific">Vibrio parahaemolyticus</name>
    <dbReference type="NCBI Taxonomy" id="670"/>
    <lineage>
        <taxon>Bacteria</taxon>
        <taxon>Pseudomonadati</taxon>
        <taxon>Pseudomonadota</taxon>
        <taxon>Gammaproteobacteria</taxon>
        <taxon>Vibrionales</taxon>
        <taxon>Vibrionaceae</taxon>
        <taxon>Vibrio</taxon>
    </lineage>
</organism>
<dbReference type="Proteomes" id="UP001253193">
    <property type="component" value="Unassembled WGS sequence"/>
</dbReference>
<feature type="chain" id="PRO_5043757017" evidence="1">
    <location>
        <begin position="27"/>
        <end position="268"/>
    </location>
</feature>
<keyword evidence="1" id="KW-0732">Signal</keyword>
<evidence type="ECO:0000313" key="2">
    <source>
        <dbReference type="EMBL" id="MDS1820811.1"/>
    </source>
</evidence>
<sequence>MNKFKRLPFRLALPALAAVVSFSSFADGDELEAMLSSATELTSADFENYAAKYGIDFSSPEIEDEGLTKKPAQKDLGGQAESDSASQAIRVANSVTKISEPVLVEKGFLDQRNMEKALVEESLPLSSLYLRNIPEDSLLTFKEKFTLLPYETTAFFQGGKRIYSKPVLEGDLPVTFCMLNFSESGKGRRATEKTRVVVSKVEEHNSLFQKNELDDGTLVRVTKLTVDNPEFKQIVCMGAGVAQPLSIGDMSKITGNLINVKIQNYVDI</sequence>
<protein>
    <submittedName>
        <fullName evidence="2">Uncharacterized protein</fullName>
    </submittedName>
</protein>
<gene>
    <name evidence="2" type="ORF">QX249_09105</name>
</gene>
<feature type="signal peptide" evidence="1">
    <location>
        <begin position="1"/>
        <end position="26"/>
    </location>
</feature>
<reference evidence="2" key="1">
    <citation type="submission" date="2023-06" db="EMBL/GenBank/DDBJ databases">
        <title>Genomic Diversity of Vibrio spp. and Metagenomic Analysis of Pathogens in Florida Gulf Coastal Waters Following Hurricane Ian.</title>
        <authorList>
            <person name="Brumfield K.D."/>
        </authorList>
    </citation>
    <scope>NUCLEOTIDE SEQUENCE</scope>
    <source>
        <strain evidence="2">WBS2B-138</strain>
    </source>
</reference>
<dbReference type="EMBL" id="JAUHGG010000003">
    <property type="protein sequence ID" value="MDS1820811.1"/>
    <property type="molecule type" value="Genomic_DNA"/>
</dbReference>
<evidence type="ECO:0000313" key="3">
    <source>
        <dbReference type="Proteomes" id="UP001253193"/>
    </source>
</evidence>
<evidence type="ECO:0000256" key="1">
    <source>
        <dbReference type="SAM" id="SignalP"/>
    </source>
</evidence>
<name>A0AAW8PX41_VIBPH</name>
<dbReference type="RefSeq" id="WP_311019591.1">
    <property type="nucleotide sequence ID" value="NZ_JAUHGG010000003.1"/>
</dbReference>
<accession>A0AAW8PX41</accession>
<dbReference type="AlphaFoldDB" id="A0AAW8PX41"/>
<proteinExistence type="predicted"/>
<comment type="caution">
    <text evidence="2">The sequence shown here is derived from an EMBL/GenBank/DDBJ whole genome shotgun (WGS) entry which is preliminary data.</text>
</comment>